<sequence length="92" mass="10081">MYGCSDTAVVREEIVSARKASRTQSCFMLGFCTLSIIIAWSVCRAGDIVKLAERVVRIVHRIVGRLGWHSLLTRHGAHGGIVALIHVVIPSQ</sequence>
<dbReference type="Gramene" id="OPUNC12G04390.1">
    <property type="protein sequence ID" value="OPUNC12G04390.1"/>
    <property type="gene ID" value="OPUNC12G04390"/>
</dbReference>
<dbReference type="EnsemblPlants" id="OPUNC12G04390.1">
    <property type="protein sequence ID" value="OPUNC12G04390.1"/>
    <property type="gene ID" value="OPUNC12G04390"/>
</dbReference>
<keyword evidence="1" id="KW-0812">Transmembrane</keyword>
<protein>
    <submittedName>
        <fullName evidence="2">Uncharacterized protein</fullName>
    </submittedName>
</protein>
<keyword evidence="1" id="KW-1133">Transmembrane helix</keyword>
<keyword evidence="3" id="KW-1185">Reference proteome</keyword>
<reference evidence="2" key="2">
    <citation type="submission" date="2018-05" db="EMBL/GenBank/DDBJ databases">
        <title>OpunRS2 (Oryza punctata Reference Sequence Version 2).</title>
        <authorList>
            <person name="Zhang J."/>
            <person name="Kudrna D."/>
            <person name="Lee S."/>
            <person name="Talag J."/>
            <person name="Welchert J."/>
            <person name="Wing R.A."/>
        </authorList>
    </citation>
    <scope>NUCLEOTIDE SEQUENCE [LARGE SCALE GENOMIC DNA]</scope>
</reference>
<organism evidence="2">
    <name type="scientific">Oryza punctata</name>
    <name type="common">Red rice</name>
    <dbReference type="NCBI Taxonomy" id="4537"/>
    <lineage>
        <taxon>Eukaryota</taxon>
        <taxon>Viridiplantae</taxon>
        <taxon>Streptophyta</taxon>
        <taxon>Embryophyta</taxon>
        <taxon>Tracheophyta</taxon>
        <taxon>Spermatophyta</taxon>
        <taxon>Magnoliopsida</taxon>
        <taxon>Liliopsida</taxon>
        <taxon>Poales</taxon>
        <taxon>Poaceae</taxon>
        <taxon>BOP clade</taxon>
        <taxon>Oryzoideae</taxon>
        <taxon>Oryzeae</taxon>
        <taxon>Oryzinae</taxon>
        <taxon>Oryza</taxon>
    </lineage>
</organism>
<reference evidence="2" key="1">
    <citation type="submission" date="2015-04" db="UniProtKB">
        <authorList>
            <consortium name="EnsemblPlants"/>
        </authorList>
    </citation>
    <scope>IDENTIFICATION</scope>
</reference>
<evidence type="ECO:0000256" key="1">
    <source>
        <dbReference type="SAM" id="Phobius"/>
    </source>
</evidence>
<proteinExistence type="predicted"/>
<dbReference type="Proteomes" id="UP000026962">
    <property type="component" value="Chromosome 12"/>
</dbReference>
<evidence type="ECO:0000313" key="3">
    <source>
        <dbReference type="Proteomes" id="UP000026962"/>
    </source>
</evidence>
<dbReference type="AlphaFoldDB" id="A0A0E0MK69"/>
<evidence type="ECO:0000313" key="2">
    <source>
        <dbReference type="EnsemblPlants" id="OPUNC12G04390.1"/>
    </source>
</evidence>
<feature type="transmembrane region" description="Helical" evidence="1">
    <location>
        <begin position="26"/>
        <end position="42"/>
    </location>
</feature>
<accession>A0A0E0MK69</accession>
<dbReference type="HOGENOM" id="CLU_2417066_0_0_1"/>
<name>A0A0E0MK69_ORYPU</name>
<keyword evidence="1" id="KW-0472">Membrane</keyword>